<dbReference type="Gene3D" id="3.90.1150.130">
    <property type="match status" value="1"/>
</dbReference>
<dbReference type="Pfam" id="PF00266">
    <property type="entry name" value="Aminotran_5"/>
    <property type="match status" value="1"/>
</dbReference>
<dbReference type="SUPFAM" id="SSF53383">
    <property type="entry name" value="PLP-dependent transferases"/>
    <property type="match status" value="1"/>
</dbReference>
<gene>
    <name evidence="3" type="ORF">ATZ99_08590</name>
</gene>
<dbReference type="RefSeq" id="WP_068748008.1">
    <property type="nucleotide sequence ID" value="NZ_LOHZ01000023.1"/>
</dbReference>
<dbReference type="Proteomes" id="UP000075737">
    <property type="component" value="Unassembled WGS sequence"/>
</dbReference>
<evidence type="ECO:0000259" key="2">
    <source>
        <dbReference type="Pfam" id="PF22475"/>
    </source>
</evidence>
<organism evidence="3 4">
    <name type="scientific">Thermovenabulum gondwanense</name>
    <dbReference type="NCBI Taxonomy" id="520767"/>
    <lineage>
        <taxon>Bacteria</taxon>
        <taxon>Bacillati</taxon>
        <taxon>Bacillota</taxon>
        <taxon>Clostridia</taxon>
        <taxon>Thermosediminibacterales</taxon>
        <taxon>Thermosediminibacteraceae</taxon>
        <taxon>Thermovenabulum</taxon>
    </lineage>
</organism>
<feature type="domain" description="YhfS-like C-terminal" evidence="2">
    <location>
        <begin position="254"/>
        <end position="354"/>
    </location>
</feature>
<comment type="caution">
    <text evidence="3">The sequence shown here is derived from an EMBL/GenBank/DDBJ whole genome shotgun (WGS) entry which is preliminary data.</text>
</comment>
<dbReference type="PATRIC" id="fig|520767.4.peg.954"/>
<dbReference type="InterPro" id="IPR000192">
    <property type="entry name" value="Aminotrans_V_dom"/>
</dbReference>
<dbReference type="EMBL" id="LOHZ01000023">
    <property type="protein sequence ID" value="KYO67041.1"/>
    <property type="molecule type" value="Genomic_DNA"/>
</dbReference>
<dbReference type="GO" id="GO:0004124">
    <property type="term" value="F:cysteine synthase activity"/>
    <property type="evidence" value="ECO:0007669"/>
    <property type="project" value="TreeGrafter"/>
</dbReference>
<dbReference type="InterPro" id="IPR054718">
    <property type="entry name" value="YhfS-like_C"/>
</dbReference>
<reference evidence="3 4" key="1">
    <citation type="submission" date="2015-12" db="EMBL/GenBank/DDBJ databases">
        <title>Draft genome of Thermovenabulum gondwanense isolated from a red thermophilic microbial mat colonisisng an outflow channel of a bore well.</title>
        <authorList>
            <person name="Patel B.K."/>
        </authorList>
    </citation>
    <scope>NUCLEOTIDE SEQUENCE [LARGE SCALE GENOMIC DNA]</scope>
    <source>
        <strain evidence="3 4">R270</strain>
    </source>
</reference>
<protein>
    <submittedName>
        <fullName evidence="3">Uncharacterized protein</fullName>
    </submittedName>
</protein>
<dbReference type="OrthoDB" id="9787096at2"/>
<dbReference type="GO" id="GO:0006535">
    <property type="term" value="P:cysteine biosynthetic process from serine"/>
    <property type="evidence" value="ECO:0007669"/>
    <property type="project" value="TreeGrafter"/>
</dbReference>
<keyword evidence="4" id="KW-1185">Reference proteome</keyword>
<dbReference type="InterPro" id="IPR015424">
    <property type="entry name" value="PyrdxlP-dep_Trfase"/>
</dbReference>
<dbReference type="GO" id="GO:0071269">
    <property type="term" value="P:L-homocysteine biosynthetic process"/>
    <property type="evidence" value="ECO:0007669"/>
    <property type="project" value="TreeGrafter"/>
</dbReference>
<evidence type="ECO:0000313" key="4">
    <source>
        <dbReference type="Proteomes" id="UP000075737"/>
    </source>
</evidence>
<dbReference type="STRING" id="520767.ATZ99_08590"/>
<name>A0A162MRX7_9FIRM</name>
<dbReference type="InterPro" id="IPR006235">
    <property type="entry name" value="OAc-hSer/O-AcSer_sulfhydrylase"/>
</dbReference>
<dbReference type="Pfam" id="PF22475">
    <property type="entry name" value="YhfS-like_C"/>
    <property type="match status" value="1"/>
</dbReference>
<sequence length="363" mass="40192">MITYPIKQISLEEAINLQFKLVDIIQSVFRGHELLEAGDYGVSLELGRPKTTAKVEKVLAKFFDAEDSALVRGAGTGAMRLVFNSLLKPLNTLLVHDAPVYPTTQNLMDMMGLKLLKVNMNNLDSFDILKNTKVDAVLIQHSRQKPDDSYELEKVIKVIKSITNVPIITDENYVVMKAPYIGVQLGADVSVFSMFKLLAPEGIGCVVGKKYIIDEIRKLTYSGGSQVQGPEAMEALRSLVYTPVSLAIQAMQVDEIVNRLNTGEIKGVKKAYVANAQSRVVLVKFEKPIAAKVLKYAEEMGAVPYPVGSESRYEIGAMFYRVSGTFIENNPDIKNYVIRINPMRAGADTVIRILKEAVKKSLT</sequence>
<dbReference type="PANTHER" id="PTHR43797:SF2">
    <property type="entry name" value="HOMOCYSTEINE_CYSTEINE SYNTHASE"/>
    <property type="match status" value="1"/>
</dbReference>
<accession>A0A162MRX7</accession>
<dbReference type="Gene3D" id="3.40.640.10">
    <property type="entry name" value="Type I PLP-dependent aspartate aminotransferase-like (Major domain)"/>
    <property type="match status" value="1"/>
</dbReference>
<dbReference type="GO" id="GO:0003961">
    <property type="term" value="F:O-acetylhomoserine aminocarboxypropyltransferase activity"/>
    <property type="evidence" value="ECO:0007669"/>
    <property type="project" value="TreeGrafter"/>
</dbReference>
<dbReference type="InterPro" id="IPR015421">
    <property type="entry name" value="PyrdxlP-dep_Trfase_major"/>
</dbReference>
<dbReference type="GO" id="GO:0005737">
    <property type="term" value="C:cytoplasm"/>
    <property type="evidence" value="ECO:0007669"/>
    <property type="project" value="TreeGrafter"/>
</dbReference>
<proteinExistence type="predicted"/>
<evidence type="ECO:0000259" key="1">
    <source>
        <dbReference type="Pfam" id="PF00266"/>
    </source>
</evidence>
<dbReference type="PANTHER" id="PTHR43797">
    <property type="entry name" value="HOMOCYSTEINE/CYSTEINE SYNTHASE"/>
    <property type="match status" value="1"/>
</dbReference>
<evidence type="ECO:0000313" key="3">
    <source>
        <dbReference type="EMBL" id="KYO67041.1"/>
    </source>
</evidence>
<feature type="domain" description="Aminotransferase class V" evidence="1">
    <location>
        <begin position="53"/>
        <end position="224"/>
    </location>
</feature>
<dbReference type="AlphaFoldDB" id="A0A162MRX7"/>